<comment type="caution">
    <text evidence="2">The sequence shown here is derived from an EMBL/GenBank/DDBJ whole genome shotgun (WGS) entry which is preliminary data.</text>
</comment>
<proteinExistence type="predicted"/>
<organism evidence="2 3">
    <name type="scientific">Synaphobranchus kaupii</name>
    <name type="common">Kaup's arrowtooth eel</name>
    <dbReference type="NCBI Taxonomy" id="118154"/>
    <lineage>
        <taxon>Eukaryota</taxon>
        <taxon>Metazoa</taxon>
        <taxon>Chordata</taxon>
        <taxon>Craniata</taxon>
        <taxon>Vertebrata</taxon>
        <taxon>Euteleostomi</taxon>
        <taxon>Actinopterygii</taxon>
        <taxon>Neopterygii</taxon>
        <taxon>Teleostei</taxon>
        <taxon>Anguilliformes</taxon>
        <taxon>Synaphobranchidae</taxon>
        <taxon>Synaphobranchus</taxon>
    </lineage>
</organism>
<reference evidence="2" key="1">
    <citation type="journal article" date="2023" name="Science">
        <title>Genome structures resolve the early diversification of teleost fishes.</title>
        <authorList>
            <person name="Parey E."/>
            <person name="Louis A."/>
            <person name="Montfort J."/>
            <person name="Bouchez O."/>
            <person name="Roques C."/>
            <person name="Iampietro C."/>
            <person name="Lluch J."/>
            <person name="Castinel A."/>
            <person name="Donnadieu C."/>
            <person name="Desvignes T."/>
            <person name="Floi Bucao C."/>
            <person name="Jouanno E."/>
            <person name="Wen M."/>
            <person name="Mejri S."/>
            <person name="Dirks R."/>
            <person name="Jansen H."/>
            <person name="Henkel C."/>
            <person name="Chen W.J."/>
            <person name="Zahm M."/>
            <person name="Cabau C."/>
            <person name="Klopp C."/>
            <person name="Thompson A.W."/>
            <person name="Robinson-Rechavi M."/>
            <person name="Braasch I."/>
            <person name="Lecointre G."/>
            <person name="Bobe J."/>
            <person name="Postlethwait J.H."/>
            <person name="Berthelot C."/>
            <person name="Roest Crollius H."/>
            <person name="Guiguen Y."/>
        </authorList>
    </citation>
    <scope>NUCLEOTIDE SEQUENCE</scope>
    <source>
        <strain evidence="2">WJC10195</strain>
    </source>
</reference>
<dbReference type="Proteomes" id="UP001152622">
    <property type="component" value="Chromosome 3"/>
</dbReference>
<dbReference type="OrthoDB" id="269822at2759"/>
<name>A0A9Q1G0U1_SYNKA</name>
<gene>
    <name evidence="2" type="ORF">SKAU_G00111550</name>
</gene>
<evidence type="ECO:0000313" key="2">
    <source>
        <dbReference type="EMBL" id="KAJ8371127.1"/>
    </source>
</evidence>
<dbReference type="AlphaFoldDB" id="A0A9Q1G0U1"/>
<evidence type="ECO:0000313" key="3">
    <source>
        <dbReference type="Proteomes" id="UP001152622"/>
    </source>
</evidence>
<feature type="region of interest" description="Disordered" evidence="1">
    <location>
        <begin position="66"/>
        <end position="99"/>
    </location>
</feature>
<keyword evidence="3" id="KW-1185">Reference proteome</keyword>
<feature type="region of interest" description="Disordered" evidence="1">
    <location>
        <begin position="114"/>
        <end position="182"/>
    </location>
</feature>
<feature type="compositionally biased region" description="Low complexity" evidence="1">
    <location>
        <begin position="68"/>
        <end position="80"/>
    </location>
</feature>
<protein>
    <submittedName>
        <fullName evidence="2">Uncharacterized protein</fullName>
    </submittedName>
</protein>
<feature type="compositionally biased region" description="Basic and acidic residues" evidence="1">
    <location>
        <begin position="120"/>
        <end position="144"/>
    </location>
</feature>
<evidence type="ECO:0000256" key="1">
    <source>
        <dbReference type="SAM" id="MobiDB-lite"/>
    </source>
</evidence>
<accession>A0A9Q1G0U1</accession>
<sequence>MAGYGCAVPRVTKSKSNPNLRGGVEETGGLEDELQPRPLAKEPRDAGRCLAQRRHTWSRLYMEGLRQASSAARKPPASAAGNVGNADAKSKSLGDLTSEDIACNFDSKYRSISRSFITRPARDQRRPRRRTQDDLQEQLRRLTDVEPLTASDFAPPGQKAEPDQEEEEEAVPLRRTSSPEPE</sequence>
<dbReference type="EMBL" id="JAINUF010000003">
    <property type="protein sequence ID" value="KAJ8371127.1"/>
    <property type="molecule type" value="Genomic_DNA"/>
</dbReference>
<feature type="region of interest" description="Disordered" evidence="1">
    <location>
        <begin position="1"/>
        <end position="48"/>
    </location>
</feature>